<dbReference type="RefSeq" id="XP_008894819.1">
    <property type="nucleotide sequence ID" value="XM_008896571.1"/>
</dbReference>
<name>W2R564_PHYN3</name>
<protein>
    <submittedName>
        <fullName evidence="1">Uncharacterized protein</fullName>
    </submittedName>
</protein>
<proteinExistence type="predicted"/>
<evidence type="ECO:0000313" key="2">
    <source>
        <dbReference type="Proteomes" id="UP000018817"/>
    </source>
</evidence>
<gene>
    <name evidence="1" type="ORF">PPTG_21318</name>
</gene>
<evidence type="ECO:0000313" key="1">
    <source>
        <dbReference type="EMBL" id="ETN20552.1"/>
    </source>
</evidence>
<dbReference type="VEuPathDB" id="FungiDB:PPTG_21318"/>
<dbReference type="Proteomes" id="UP000018817">
    <property type="component" value="Unassembled WGS sequence"/>
</dbReference>
<sequence>MPGCSKRKQLQCHVQNVLVTREASALIRDVLSDEQSDEDDLDEFWEHKNEHILGTRFPHGRLTTRSEKIAGTSYFTIASTRLTRTS</sequence>
<accession>W2R564</accession>
<reference evidence="2" key="1">
    <citation type="submission" date="2011-12" db="EMBL/GenBank/DDBJ databases">
        <authorList>
            <consortium name="The Broad Institute Genome Sequencing Platform"/>
            <person name="Russ C."/>
            <person name="Tyler B."/>
            <person name="Panabieres F."/>
            <person name="Shan W."/>
            <person name="Tripathy S."/>
            <person name="Grunwald N."/>
            <person name="Machado M."/>
            <person name="Young S.K."/>
            <person name="Zeng Q."/>
            <person name="Gargeya S."/>
            <person name="Fitzgerald M."/>
            <person name="Haas B."/>
            <person name="Abouelleil A."/>
            <person name="Alvarado L."/>
            <person name="Arachchi H.M."/>
            <person name="Berlin A."/>
            <person name="Chapman S.B."/>
            <person name="Gearin G."/>
            <person name="Goldberg J."/>
            <person name="Griggs A."/>
            <person name="Gujja S."/>
            <person name="Hansen M."/>
            <person name="Heiman D."/>
            <person name="Howarth C."/>
            <person name="Larimer J."/>
            <person name="Lui A."/>
            <person name="MacDonald P.J.P."/>
            <person name="McCowen C."/>
            <person name="Montmayeur A."/>
            <person name="Murphy C."/>
            <person name="Neiman D."/>
            <person name="Pearson M."/>
            <person name="Priest M."/>
            <person name="Roberts A."/>
            <person name="Saif S."/>
            <person name="Shea T."/>
            <person name="Sisk P."/>
            <person name="Stolte C."/>
            <person name="Sykes S."/>
            <person name="Wortman J."/>
            <person name="Nusbaum C."/>
            <person name="Birren B."/>
        </authorList>
    </citation>
    <scope>NUCLEOTIDE SEQUENCE [LARGE SCALE GENOMIC DNA]</scope>
    <source>
        <strain evidence="2">INRA-310</strain>
    </source>
</reference>
<dbReference type="GeneID" id="20189917"/>
<dbReference type="EMBL" id="KI669564">
    <property type="protein sequence ID" value="ETN20552.1"/>
    <property type="molecule type" value="Genomic_DNA"/>
</dbReference>
<organism evidence="1 2">
    <name type="scientific">Phytophthora nicotianae (strain INRA-310)</name>
    <name type="common">Phytophthora parasitica</name>
    <dbReference type="NCBI Taxonomy" id="761204"/>
    <lineage>
        <taxon>Eukaryota</taxon>
        <taxon>Sar</taxon>
        <taxon>Stramenopiles</taxon>
        <taxon>Oomycota</taxon>
        <taxon>Peronosporomycetes</taxon>
        <taxon>Peronosporales</taxon>
        <taxon>Peronosporaceae</taxon>
        <taxon>Phytophthora</taxon>
    </lineage>
</organism>
<dbReference type="AlphaFoldDB" id="W2R564"/>
<reference evidence="1 2" key="2">
    <citation type="submission" date="2013-11" db="EMBL/GenBank/DDBJ databases">
        <title>The Genome Sequence of Phytophthora parasitica INRA-310.</title>
        <authorList>
            <consortium name="The Broad Institute Genomics Platform"/>
            <person name="Russ C."/>
            <person name="Tyler B."/>
            <person name="Panabieres F."/>
            <person name="Shan W."/>
            <person name="Tripathy S."/>
            <person name="Grunwald N."/>
            <person name="Machado M."/>
            <person name="Johnson C.S."/>
            <person name="Arredondo F."/>
            <person name="Hong C."/>
            <person name="Coffey M."/>
            <person name="Young S.K."/>
            <person name="Zeng Q."/>
            <person name="Gargeya S."/>
            <person name="Fitzgerald M."/>
            <person name="Abouelleil A."/>
            <person name="Alvarado L."/>
            <person name="Chapman S.B."/>
            <person name="Gainer-Dewar J."/>
            <person name="Goldberg J."/>
            <person name="Griggs A."/>
            <person name="Gujja S."/>
            <person name="Hansen M."/>
            <person name="Howarth C."/>
            <person name="Imamovic A."/>
            <person name="Ireland A."/>
            <person name="Larimer J."/>
            <person name="McCowan C."/>
            <person name="Murphy C."/>
            <person name="Pearson M."/>
            <person name="Poon T.W."/>
            <person name="Priest M."/>
            <person name="Roberts A."/>
            <person name="Saif S."/>
            <person name="Shea T."/>
            <person name="Sykes S."/>
            <person name="Wortman J."/>
            <person name="Nusbaum C."/>
            <person name="Birren B."/>
        </authorList>
    </citation>
    <scope>NUCLEOTIDE SEQUENCE [LARGE SCALE GENOMIC DNA]</scope>
    <source>
        <strain evidence="1 2">INRA-310</strain>
    </source>
</reference>